<evidence type="ECO:0000313" key="3">
    <source>
        <dbReference type="EMBL" id="WHY53835.1"/>
    </source>
</evidence>
<accession>A0AAX3X1B2</accession>
<dbReference type="InterPro" id="IPR024498">
    <property type="entry name" value="DUF2786"/>
</dbReference>
<feature type="domain" description="DUF7168" evidence="2">
    <location>
        <begin position="56"/>
        <end position="200"/>
    </location>
</feature>
<dbReference type="AlphaFoldDB" id="A0AAX3X1B2"/>
<dbReference type="EMBL" id="CP126101">
    <property type="protein sequence ID" value="WHY53835.1"/>
    <property type="molecule type" value="Genomic_DNA"/>
</dbReference>
<feature type="domain" description="DUF2786" evidence="1">
    <location>
        <begin position="8"/>
        <end position="45"/>
    </location>
</feature>
<organism evidence="3 4">
    <name type="scientific">Lysinibacillus pakistanensis</name>
    <dbReference type="NCBI Taxonomy" id="759811"/>
    <lineage>
        <taxon>Bacteria</taxon>
        <taxon>Bacillati</taxon>
        <taxon>Bacillota</taxon>
        <taxon>Bacilli</taxon>
        <taxon>Bacillales</taxon>
        <taxon>Bacillaceae</taxon>
        <taxon>Lysinibacillus</taxon>
    </lineage>
</organism>
<dbReference type="Pfam" id="PF23771">
    <property type="entry name" value="DUF7168"/>
    <property type="match status" value="1"/>
</dbReference>
<dbReference type="InterPro" id="IPR055592">
    <property type="entry name" value="DUF7168"/>
</dbReference>
<evidence type="ECO:0000259" key="2">
    <source>
        <dbReference type="Pfam" id="PF23771"/>
    </source>
</evidence>
<protein>
    <submittedName>
        <fullName evidence="3">DUF2786 domain-containing protein</fullName>
    </submittedName>
</protein>
<reference evidence="3" key="1">
    <citation type="submission" date="2023-05" db="EMBL/GenBank/DDBJ databases">
        <title>Comparative genomics of Bacillaceae isolates and their secondary metabolite potential.</title>
        <authorList>
            <person name="Song L."/>
            <person name="Nielsen L.J."/>
            <person name="Mohite O."/>
            <person name="Xu X."/>
            <person name="Weber T."/>
            <person name="Kovacs A.T."/>
        </authorList>
    </citation>
    <scope>NUCLEOTIDE SEQUENCE</scope>
    <source>
        <strain evidence="3">LY1</strain>
    </source>
</reference>
<sequence>MTKRNDSIIEKIKGLLALANDQQNDEECQTAFMMAQKLMIKYDISSSELEEGENDRAVSEGQATAHKTLYWWERQLANIITRNFRVTWYYNNKIIKGETKKKRAIMFMGFESDVALAKEMYVLAYDVLSFYVQKFVNDYYDSTQIYRTKKLTTELKNSYTTGFLNGLKEKFEEQVKAMEQEYGLMVLLPAEVKQEYDKRFGHKKGLSYKIPPIEEIAAYQKGFQDGNKVDYTKSTLDKETSLF</sequence>
<dbReference type="Proteomes" id="UP001178322">
    <property type="component" value="Chromosome"/>
</dbReference>
<gene>
    <name evidence="3" type="ORF">QNH24_11545</name>
</gene>
<evidence type="ECO:0000313" key="4">
    <source>
        <dbReference type="Proteomes" id="UP001178322"/>
    </source>
</evidence>
<proteinExistence type="predicted"/>
<evidence type="ECO:0000259" key="1">
    <source>
        <dbReference type="Pfam" id="PF10979"/>
    </source>
</evidence>
<name>A0AAX3X1B2_9BACI</name>
<dbReference type="Pfam" id="PF10979">
    <property type="entry name" value="DUF2786"/>
    <property type="match status" value="1"/>
</dbReference>
<dbReference type="RefSeq" id="WP_283872301.1">
    <property type="nucleotide sequence ID" value="NZ_CP126101.1"/>
</dbReference>